<feature type="transmembrane region" description="Helical" evidence="1">
    <location>
        <begin position="6"/>
        <end position="26"/>
    </location>
</feature>
<dbReference type="RefSeq" id="WP_183419679.1">
    <property type="nucleotide sequence ID" value="NZ_JACHXY010000002.1"/>
</dbReference>
<organism evidence="2 3">
    <name type="scientific">Microbacterium proteolyticum</name>
    <dbReference type="NCBI Taxonomy" id="1572644"/>
    <lineage>
        <taxon>Bacteria</taxon>
        <taxon>Bacillati</taxon>
        <taxon>Actinomycetota</taxon>
        <taxon>Actinomycetes</taxon>
        <taxon>Micrococcales</taxon>
        <taxon>Microbacteriaceae</taxon>
        <taxon>Microbacterium</taxon>
    </lineage>
</organism>
<name>A0A7W5CIA5_9MICO</name>
<reference evidence="2 3" key="1">
    <citation type="submission" date="2020-08" db="EMBL/GenBank/DDBJ databases">
        <title>Genomic Encyclopedia of Type Strains, Phase III (KMG-III): the genomes of soil and plant-associated and newly described type strains.</title>
        <authorList>
            <person name="Whitman W."/>
        </authorList>
    </citation>
    <scope>NUCLEOTIDE SEQUENCE [LARGE SCALE GENOMIC DNA]</scope>
    <source>
        <strain evidence="2 3">CECT 8356</strain>
    </source>
</reference>
<sequence>MIFAFVGVMALMLAVVSVGMLTIAITRGHRRPVATFSTSLVVSLILVAASIAGRSS</sequence>
<evidence type="ECO:0000256" key="1">
    <source>
        <dbReference type="SAM" id="Phobius"/>
    </source>
</evidence>
<dbReference type="Proteomes" id="UP000543579">
    <property type="component" value="Unassembled WGS sequence"/>
</dbReference>
<proteinExistence type="predicted"/>
<evidence type="ECO:0000313" key="3">
    <source>
        <dbReference type="Proteomes" id="UP000543579"/>
    </source>
</evidence>
<keyword evidence="1" id="KW-0472">Membrane</keyword>
<keyword evidence="1" id="KW-0812">Transmembrane</keyword>
<evidence type="ECO:0000313" key="2">
    <source>
        <dbReference type="EMBL" id="MBB3158223.1"/>
    </source>
</evidence>
<gene>
    <name evidence="2" type="ORF">FHS07_001919</name>
</gene>
<dbReference type="EMBL" id="JACHXY010000002">
    <property type="protein sequence ID" value="MBB3158223.1"/>
    <property type="molecule type" value="Genomic_DNA"/>
</dbReference>
<feature type="transmembrane region" description="Helical" evidence="1">
    <location>
        <begin position="33"/>
        <end position="53"/>
    </location>
</feature>
<dbReference type="AlphaFoldDB" id="A0A7W5CIA5"/>
<accession>A0A7W5CIA5</accession>
<comment type="caution">
    <text evidence="2">The sequence shown here is derived from an EMBL/GenBank/DDBJ whole genome shotgun (WGS) entry which is preliminary data.</text>
</comment>
<keyword evidence="1" id="KW-1133">Transmembrane helix</keyword>
<protein>
    <submittedName>
        <fullName evidence="2">Uncharacterized protein</fullName>
    </submittedName>
</protein>